<feature type="transmembrane region" description="Helical" evidence="1">
    <location>
        <begin position="205"/>
        <end position="228"/>
    </location>
</feature>
<dbReference type="PANTHER" id="PTHR34502">
    <property type="entry name" value="DUF6594 DOMAIN-CONTAINING PROTEIN-RELATED"/>
    <property type="match status" value="1"/>
</dbReference>
<comment type="caution">
    <text evidence="3">The sequence shown here is derived from an EMBL/GenBank/DDBJ whole genome shotgun (WGS) entry which is preliminary data.</text>
</comment>
<keyword evidence="1" id="KW-0812">Transmembrane</keyword>
<sequence>MNMTDLNQPKGWSKVASFLECCDSFSIYRGFAPLHARVLLFRTIKIAALEKKLHGLDVSYATNEDTSDRLRDISQAEAMELESEREEIILSLNQELLAYEGALLIQFQKLKSFSPTPEKDHLLVYRWFCGEKLVDLEQCEWMRQPEDFISLVAAPQTDRFESFVMDNWNTWPISWFQKFLHTKDKSNNPTGKTFKFPSGFRINMFAKLLIVCMAVLILLIPVILFLTITMEPGWMAFVALAFVFLFSGTLSLLTDAGT</sequence>
<protein>
    <recommendedName>
        <fullName evidence="2">DUF6594 domain-containing protein</fullName>
    </recommendedName>
</protein>
<evidence type="ECO:0000313" key="4">
    <source>
        <dbReference type="Proteomes" id="UP000308671"/>
    </source>
</evidence>
<accession>A0A4S8QJD8</accession>
<feature type="transmembrane region" description="Helical" evidence="1">
    <location>
        <begin position="234"/>
        <end position="253"/>
    </location>
</feature>
<proteinExistence type="predicted"/>
<evidence type="ECO:0000259" key="2">
    <source>
        <dbReference type="Pfam" id="PF20237"/>
    </source>
</evidence>
<keyword evidence="1" id="KW-0472">Membrane</keyword>
<dbReference type="Proteomes" id="UP000308671">
    <property type="component" value="Unassembled WGS sequence"/>
</dbReference>
<dbReference type="InterPro" id="IPR046529">
    <property type="entry name" value="DUF6594"/>
</dbReference>
<keyword evidence="1" id="KW-1133">Transmembrane helix</keyword>
<dbReference type="OrthoDB" id="3533814at2759"/>
<evidence type="ECO:0000256" key="1">
    <source>
        <dbReference type="SAM" id="Phobius"/>
    </source>
</evidence>
<organism evidence="3 4">
    <name type="scientific">Botrytis galanthina</name>
    <dbReference type="NCBI Taxonomy" id="278940"/>
    <lineage>
        <taxon>Eukaryota</taxon>
        <taxon>Fungi</taxon>
        <taxon>Dikarya</taxon>
        <taxon>Ascomycota</taxon>
        <taxon>Pezizomycotina</taxon>
        <taxon>Leotiomycetes</taxon>
        <taxon>Helotiales</taxon>
        <taxon>Sclerotiniaceae</taxon>
        <taxon>Botrytis</taxon>
    </lineage>
</organism>
<name>A0A4S8QJD8_9HELO</name>
<reference evidence="3 4" key="1">
    <citation type="submission" date="2017-12" db="EMBL/GenBank/DDBJ databases">
        <title>Comparative genomics of Botrytis spp.</title>
        <authorList>
            <person name="Valero-Jimenez C.A."/>
            <person name="Tapia P."/>
            <person name="Veloso J."/>
            <person name="Silva-Moreno E."/>
            <person name="Staats M."/>
            <person name="Valdes J.H."/>
            <person name="Van Kan J.A.L."/>
        </authorList>
    </citation>
    <scope>NUCLEOTIDE SEQUENCE [LARGE SCALE GENOMIC DNA]</scope>
    <source>
        <strain evidence="3 4">MUCL435</strain>
    </source>
</reference>
<dbReference type="PANTHER" id="PTHR34502:SF3">
    <property type="entry name" value="DUF6594 DOMAIN-CONTAINING PROTEIN"/>
    <property type="match status" value="1"/>
</dbReference>
<dbReference type="AlphaFoldDB" id="A0A4S8QJD8"/>
<feature type="domain" description="DUF6594" evidence="2">
    <location>
        <begin position="12"/>
        <end position="256"/>
    </location>
</feature>
<keyword evidence="4" id="KW-1185">Reference proteome</keyword>
<gene>
    <name evidence="3" type="ORF">BGAL_0555g00070</name>
</gene>
<dbReference type="Pfam" id="PF20237">
    <property type="entry name" value="DUF6594"/>
    <property type="match status" value="1"/>
</dbReference>
<evidence type="ECO:0000313" key="3">
    <source>
        <dbReference type="EMBL" id="THV44933.1"/>
    </source>
</evidence>
<dbReference type="EMBL" id="PQXL01000554">
    <property type="protein sequence ID" value="THV44933.1"/>
    <property type="molecule type" value="Genomic_DNA"/>
</dbReference>